<accession>A0ABW2GIZ6</accession>
<dbReference type="InterPro" id="IPR051799">
    <property type="entry name" value="NADH_flavin_oxidoreductase"/>
</dbReference>
<feature type="domain" description="NADH:flavin oxidoreductase/NADH oxidase N-terminal" evidence="3">
    <location>
        <begin position="130"/>
        <end position="367"/>
    </location>
</feature>
<keyword evidence="2" id="KW-0560">Oxidoreductase</keyword>
<evidence type="ECO:0000313" key="5">
    <source>
        <dbReference type="Proteomes" id="UP001596413"/>
    </source>
</evidence>
<dbReference type="Gene3D" id="3.20.20.70">
    <property type="entry name" value="Aldolase class I"/>
    <property type="match status" value="1"/>
</dbReference>
<gene>
    <name evidence="4" type="ORF">ACFQLX_12840</name>
</gene>
<dbReference type="PANTHER" id="PTHR43656">
    <property type="entry name" value="BINDING OXIDOREDUCTASE, PUTATIVE (AFU_ORTHOLOGUE AFUA_2G08260)-RELATED"/>
    <property type="match status" value="1"/>
</dbReference>
<dbReference type="RefSeq" id="WP_386414555.1">
    <property type="nucleotide sequence ID" value="NZ_JBHSZO010000017.1"/>
</dbReference>
<evidence type="ECO:0000259" key="3">
    <source>
        <dbReference type="Pfam" id="PF00724"/>
    </source>
</evidence>
<evidence type="ECO:0000256" key="1">
    <source>
        <dbReference type="ARBA" id="ARBA00022630"/>
    </source>
</evidence>
<protein>
    <submittedName>
        <fullName evidence="4">NADH:flavin oxidoreductase/NADH oxidase family protein</fullName>
    </submittedName>
</protein>
<proteinExistence type="predicted"/>
<name>A0ABW2GIZ6_9ACTN</name>
<keyword evidence="5" id="KW-1185">Reference proteome</keyword>
<dbReference type="InterPro" id="IPR013785">
    <property type="entry name" value="Aldolase_TIM"/>
</dbReference>
<dbReference type="SUPFAM" id="SSF51395">
    <property type="entry name" value="FMN-linked oxidoreductases"/>
    <property type="match status" value="1"/>
</dbReference>
<dbReference type="EMBL" id="JBHSZO010000017">
    <property type="protein sequence ID" value="MFC7219044.1"/>
    <property type="molecule type" value="Genomic_DNA"/>
</dbReference>
<organism evidence="4 5">
    <name type="scientific">Streptomyces polyrhachis</name>
    <dbReference type="NCBI Taxonomy" id="1282885"/>
    <lineage>
        <taxon>Bacteria</taxon>
        <taxon>Bacillati</taxon>
        <taxon>Actinomycetota</taxon>
        <taxon>Actinomycetes</taxon>
        <taxon>Kitasatosporales</taxon>
        <taxon>Streptomycetaceae</taxon>
        <taxon>Streptomyces</taxon>
    </lineage>
</organism>
<dbReference type="CDD" id="cd04733">
    <property type="entry name" value="OYE_like_2_FMN"/>
    <property type="match status" value="1"/>
</dbReference>
<dbReference type="PANTHER" id="PTHR43656:SF2">
    <property type="entry name" value="BINDING OXIDOREDUCTASE, PUTATIVE (AFU_ORTHOLOGUE AFUA_2G08260)-RELATED"/>
    <property type="match status" value="1"/>
</dbReference>
<dbReference type="Proteomes" id="UP001596413">
    <property type="component" value="Unassembled WGS sequence"/>
</dbReference>
<evidence type="ECO:0000256" key="2">
    <source>
        <dbReference type="ARBA" id="ARBA00023002"/>
    </source>
</evidence>
<sequence length="445" mass="47840">MPEDPRHTDRPSVAHLSAPLDLRNGRRLPNRLMKSALSESLGAPDCGPSPELERLYRRWAQGGYGLVVTGNVMVDRRHRGEPGNVVIEDDRHIEGLKRWAAAFQGALPDASENAPENAPDSPAPADRTPLWMQINHPGRQANALVGKHRPVAPSAVAARVAGAVKPRELSDTGIREIIDRYATAAALARSAGFDGVQLHGAHGYLITQFLSPLSNRRTDAWGGDPERRRRFVLEVLRATRAATAPDFAIGIKLNSADFQRGGFSEEESQEVVGALVAEGIDLIEISGGSYEAPAMMGVMRPSTAAREAYFLEYAATVRKLAGDVPIAVTGGFRTVSAMDEAVAAGECDVIGLGRPTCVLPDAPRRILHAGAHSLPSANIRAGMRPLLGRVTNLRQLDGILDLSWHTDQLHRIGAGHHPDPARSVLRTATAMALRNGPTAFRAKRG</sequence>
<dbReference type="Pfam" id="PF00724">
    <property type="entry name" value="Oxidored_FMN"/>
    <property type="match status" value="1"/>
</dbReference>
<keyword evidence="1" id="KW-0285">Flavoprotein</keyword>
<comment type="caution">
    <text evidence="4">The sequence shown here is derived from an EMBL/GenBank/DDBJ whole genome shotgun (WGS) entry which is preliminary data.</text>
</comment>
<evidence type="ECO:0000313" key="4">
    <source>
        <dbReference type="EMBL" id="MFC7219044.1"/>
    </source>
</evidence>
<dbReference type="InterPro" id="IPR001155">
    <property type="entry name" value="OxRdtase_FMN_N"/>
</dbReference>
<reference evidence="5" key="1">
    <citation type="journal article" date="2019" name="Int. J. Syst. Evol. Microbiol.">
        <title>The Global Catalogue of Microorganisms (GCM) 10K type strain sequencing project: providing services to taxonomists for standard genome sequencing and annotation.</title>
        <authorList>
            <consortium name="The Broad Institute Genomics Platform"/>
            <consortium name="The Broad Institute Genome Sequencing Center for Infectious Disease"/>
            <person name="Wu L."/>
            <person name="Ma J."/>
        </authorList>
    </citation>
    <scope>NUCLEOTIDE SEQUENCE [LARGE SCALE GENOMIC DNA]</scope>
    <source>
        <strain evidence="5">CGMCC 1.13681</strain>
    </source>
</reference>